<evidence type="ECO:0000313" key="2">
    <source>
        <dbReference type="Proteomes" id="UP000805704"/>
    </source>
</evidence>
<evidence type="ECO:0000313" key="1">
    <source>
        <dbReference type="EMBL" id="KAG8002337.1"/>
    </source>
</evidence>
<organism evidence="1 2">
    <name type="scientific">Nibea albiflora</name>
    <name type="common">Yellow drum</name>
    <name type="synonym">Corvina albiflora</name>
    <dbReference type="NCBI Taxonomy" id="240163"/>
    <lineage>
        <taxon>Eukaryota</taxon>
        <taxon>Metazoa</taxon>
        <taxon>Chordata</taxon>
        <taxon>Craniata</taxon>
        <taxon>Vertebrata</taxon>
        <taxon>Euteleostomi</taxon>
        <taxon>Actinopterygii</taxon>
        <taxon>Neopterygii</taxon>
        <taxon>Teleostei</taxon>
        <taxon>Neoteleostei</taxon>
        <taxon>Acanthomorphata</taxon>
        <taxon>Eupercaria</taxon>
        <taxon>Sciaenidae</taxon>
        <taxon>Nibea</taxon>
    </lineage>
</organism>
<sequence length="421" mass="47664">MASTRSRRAKVKPREEAAHFSFLGKDKDGFEVKYINSFKGRGVFSRRHFEKGDFLVEYRGELLTKHEHENRQQIYHDALKVFMFEFRFNGKQFCPQETDPVPPASPTSSIHENSPQETDPVPPASPTSSIHENSPQETDPVPPASSASSIHENSPQETDPVPPASPTSSIHENSPQETDPVPPASPTSSIHELRNKGNYEHNAEVKTSGTGLLKLRRQPKKMYHPKDYVHCMYCQALYLRRDLWRHVRKCLSKPVEANAELGRTRVLSLAKMSESTLCQQISKGVWKLLTAMKDDDISAAVRSDYSILQLGQSLFNRHGQDPTKCDYIRQKLREVGRLLLALRKDSAIYTLEDAVNPKNFHVVIKAVKKVSGFDEEKNSYQTPSLALKLDNMNLSDSGQSEDSEFDEQQPSNIHRQELVSV</sequence>
<dbReference type="EMBL" id="CM024794">
    <property type="protein sequence ID" value="KAG8002337.1"/>
    <property type="molecule type" value="Genomic_DNA"/>
</dbReference>
<feature type="non-terminal residue" evidence="1">
    <location>
        <position position="421"/>
    </location>
</feature>
<dbReference type="Proteomes" id="UP000805704">
    <property type="component" value="Chromosome 6"/>
</dbReference>
<reference evidence="1" key="1">
    <citation type="submission" date="2020-04" db="EMBL/GenBank/DDBJ databases">
        <title>A chromosome-scale assembly and high-density genetic map of the yellow drum (Nibea albiflora) genome.</title>
        <authorList>
            <person name="Xu D."/>
            <person name="Zhang W."/>
            <person name="Chen R."/>
            <person name="Tan P."/>
            <person name="Wang L."/>
            <person name="Song H."/>
            <person name="Tian L."/>
            <person name="Zhu Q."/>
            <person name="Wang B."/>
        </authorList>
    </citation>
    <scope>NUCLEOTIDE SEQUENCE</scope>
    <source>
        <strain evidence="1">ZJHYS-2018</strain>
    </source>
</reference>
<keyword evidence="2" id="KW-1185">Reference proteome</keyword>
<proteinExistence type="predicted"/>
<protein>
    <submittedName>
        <fullName evidence="1">Uncharacterized protein</fullName>
    </submittedName>
</protein>
<accession>A0ACB7EKK4</accession>
<gene>
    <name evidence="1" type="ORF">GBF38_018361</name>
</gene>
<comment type="caution">
    <text evidence="1">The sequence shown here is derived from an EMBL/GenBank/DDBJ whole genome shotgun (WGS) entry which is preliminary data.</text>
</comment>
<name>A0ACB7EKK4_NIBAL</name>